<evidence type="ECO:0000313" key="1">
    <source>
        <dbReference type="EMBL" id="KAJ1934256.1"/>
    </source>
</evidence>
<dbReference type="Proteomes" id="UP001150603">
    <property type="component" value="Unassembled WGS sequence"/>
</dbReference>
<organism evidence="1 2">
    <name type="scientific">Linderina macrospora</name>
    <dbReference type="NCBI Taxonomy" id="4868"/>
    <lineage>
        <taxon>Eukaryota</taxon>
        <taxon>Fungi</taxon>
        <taxon>Fungi incertae sedis</taxon>
        <taxon>Zoopagomycota</taxon>
        <taxon>Kickxellomycotina</taxon>
        <taxon>Kickxellomycetes</taxon>
        <taxon>Kickxellales</taxon>
        <taxon>Kickxellaceae</taxon>
        <taxon>Linderina</taxon>
    </lineage>
</organism>
<proteinExistence type="predicted"/>
<name>A0ACC1J227_9FUNG</name>
<gene>
    <name evidence="1" type="primary">ENV7</name>
    <name evidence="1" type="ORF">FBU59_005759</name>
</gene>
<dbReference type="EMBL" id="JANBPW010004725">
    <property type="protein sequence ID" value="KAJ1934256.1"/>
    <property type="molecule type" value="Genomic_DNA"/>
</dbReference>
<dbReference type="EC" id="2.7.11.1" evidence="1"/>
<keyword evidence="1" id="KW-0418">Kinase</keyword>
<sequence length="240" mass="27055">MTDAVLSLLTSFLGTCCANTQTLDIGQHTYRVSHQLGEGGFSTVYLVTDTVRGTQLAMKKIYCHTPDMFAKAQQEIAAYRRFQHRNIIRLVDVLVEEAAVRTVYMVLPLYKENLFDVAEHSRMAEMFWPEDRVMAVFKGVCEAVEYLHNYGKHQSRSERRRQQRQQTTEQEEGDGTEQFLDTATTTTTEASEDDPRQKPKKRGGYAPVGNADDAESAATHAPAASYAHRDIKLANVMLAD</sequence>
<evidence type="ECO:0000313" key="2">
    <source>
        <dbReference type="Proteomes" id="UP001150603"/>
    </source>
</evidence>
<keyword evidence="2" id="KW-1185">Reference proteome</keyword>
<keyword evidence="1" id="KW-0808">Transferase</keyword>
<reference evidence="1" key="1">
    <citation type="submission" date="2022-07" db="EMBL/GenBank/DDBJ databases">
        <title>Phylogenomic reconstructions and comparative analyses of Kickxellomycotina fungi.</title>
        <authorList>
            <person name="Reynolds N.K."/>
            <person name="Stajich J.E."/>
            <person name="Barry K."/>
            <person name="Grigoriev I.V."/>
            <person name="Crous P."/>
            <person name="Smith M.E."/>
        </authorList>
    </citation>
    <scope>NUCLEOTIDE SEQUENCE</scope>
    <source>
        <strain evidence="1">NRRL 5244</strain>
    </source>
</reference>
<feature type="non-terminal residue" evidence="1">
    <location>
        <position position="240"/>
    </location>
</feature>
<protein>
    <submittedName>
        <fullName evidence="1">Serine/threonine-protein kinase env7</fullName>
        <ecNumber evidence="1">2.7.11.1</ecNumber>
    </submittedName>
</protein>
<accession>A0ACC1J227</accession>
<comment type="caution">
    <text evidence="1">The sequence shown here is derived from an EMBL/GenBank/DDBJ whole genome shotgun (WGS) entry which is preliminary data.</text>
</comment>